<dbReference type="InterPro" id="IPR011335">
    <property type="entry name" value="Restrct_endonuc-II-like"/>
</dbReference>
<dbReference type="KEGG" id="pzi:CWO85_00185"/>
<dbReference type="InterPro" id="IPR017482">
    <property type="entry name" value="Lambda-type_endonuclease"/>
</dbReference>
<dbReference type="PANTHER" id="PTHR46609">
    <property type="entry name" value="EXONUCLEASE, PHAGE-TYPE/RECB, C-TERMINAL DOMAIN-CONTAINING PROTEIN"/>
    <property type="match status" value="1"/>
</dbReference>
<evidence type="ECO:0000313" key="3">
    <source>
        <dbReference type="Proteomes" id="UP000272462"/>
    </source>
</evidence>
<dbReference type="InterPro" id="IPR019080">
    <property type="entry name" value="YqaJ_viral_recombinase"/>
</dbReference>
<protein>
    <submittedName>
        <fullName evidence="2">Endonuclease</fullName>
    </submittedName>
</protein>
<dbReference type="AlphaFoldDB" id="A0A660HME3"/>
<dbReference type="SUPFAM" id="SSF52980">
    <property type="entry name" value="Restriction endonuclease-like"/>
    <property type="match status" value="1"/>
</dbReference>
<accession>A0A660HME3</accession>
<dbReference type="CDD" id="cd22343">
    <property type="entry name" value="PDDEXK_lambda_exonuclease-like"/>
    <property type="match status" value="1"/>
</dbReference>
<keyword evidence="3" id="KW-1185">Reference proteome</keyword>
<dbReference type="Gene3D" id="3.90.320.10">
    <property type="match status" value="1"/>
</dbReference>
<dbReference type="PANTHER" id="PTHR46609:SF6">
    <property type="entry name" value="EXONUCLEASE, PHAGE-TYPE_RECB, C-TERMINAL DOMAIN-CONTAINING PROTEIN-RELATED"/>
    <property type="match status" value="1"/>
</dbReference>
<dbReference type="NCBIfam" id="TIGR03033">
    <property type="entry name" value="phage_rel_nuc"/>
    <property type="match status" value="1"/>
</dbReference>
<dbReference type="EMBL" id="CP025121">
    <property type="protein sequence ID" value="AYJ00966.1"/>
    <property type="molecule type" value="Genomic_DNA"/>
</dbReference>
<evidence type="ECO:0000259" key="1">
    <source>
        <dbReference type="Pfam" id="PF09588"/>
    </source>
</evidence>
<dbReference type="Pfam" id="PF09588">
    <property type="entry name" value="YqaJ"/>
    <property type="match status" value="1"/>
</dbReference>
<proteinExistence type="predicted"/>
<keyword evidence="2" id="KW-0255">Endonuclease</keyword>
<keyword evidence="2" id="KW-0378">Hydrolase</keyword>
<reference evidence="2 3" key="1">
    <citation type="journal article" date="2018" name="BMC Genomics">
        <title>Comparative genome analysis of jujube witches'-broom Phytoplasma, an obligate pathogen that causes jujube witches'-broom disease.</title>
        <authorList>
            <person name="Wang J."/>
            <person name="Song L."/>
            <person name="Jiao Q."/>
            <person name="Yang S."/>
            <person name="Gao R."/>
            <person name="Lu X."/>
            <person name="Zhou G."/>
        </authorList>
    </citation>
    <scope>NUCLEOTIDE SEQUENCE [LARGE SCALE GENOMIC DNA]</scope>
    <source>
        <strain evidence="2">Jwb-nky</strain>
    </source>
</reference>
<keyword evidence="2" id="KW-0540">Nuclease</keyword>
<dbReference type="RefSeq" id="WP_121463698.1">
    <property type="nucleotide sequence ID" value="NZ_CP025121.1"/>
</dbReference>
<dbReference type="OrthoDB" id="385827at2"/>
<dbReference type="InterPro" id="IPR051703">
    <property type="entry name" value="NF-kappa-B_Signaling_Reg"/>
</dbReference>
<dbReference type="GO" id="GO:0004519">
    <property type="term" value="F:endonuclease activity"/>
    <property type="evidence" value="ECO:0007669"/>
    <property type="project" value="UniProtKB-KW"/>
</dbReference>
<dbReference type="InterPro" id="IPR011604">
    <property type="entry name" value="PDDEXK-like_dom_sf"/>
</dbReference>
<feature type="domain" description="YqaJ viral recombinase" evidence="1">
    <location>
        <begin position="12"/>
        <end position="141"/>
    </location>
</feature>
<sequence>MNSFDLEQNSSDWFEHRKKYINASEVATIMGLNPFENKQNLFKRKLFDEKIEDNDFMRHGRALEPQARNFFNDVNKTEFKPLVCVKEFFSASLDGWNSETKSLLEIKCPISFNSKTWQNFFLKDQIPMYYYAQVQAQMYCSSSEKAFFLVFQSYQNAKVQEIKRDPIFIEKMYEECLIFYKLFKEAQQILNQLKNNKKKL</sequence>
<name>A0A660HME3_ZIZJU</name>
<dbReference type="Proteomes" id="UP000272462">
    <property type="component" value="Chromosome"/>
</dbReference>
<gene>
    <name evidence="2" type="ORF">CWO85_00185</name>
</gene>
<evidence type="ECO:0000313" key="2">
    <source>
        <dbReference type="EMBL" id="AYJ00966.1"/>
    </source>
</evidence>
<organism evidence="2 3">
    <name type="scientific">Ziziphus jujuba witches'-broom phytoplasma</name>
    <dbReference type="NCBI Taxonomy" id="135727"/>
    <lineage>
        <taxon>Bacteria</taxon>
        <taxon>Bacillati</taxon>
        <taxon>Mycoplasmatota</taxon>
        <taxon>Mollicutes</taxon>
        <taxon>Acholeplasmatales</taxon>
        <taxon>Acholeplasmataceae</taxon>
        <taxon>Candidatus Phytoplasma</taxon>
        <taxon>16SrV (Elm yellows group)</taxon>
    </lineage>
</organism>